<comment type="caution">
    <text evidence="3">The sequence shown here is derived from an EMBL/GenBank/DDBJ whole genome shotgun (WGS) entry which is preliminary data.</text>
</comment>
<dbReference type="Proteomes" id="UP000030106">
    <property type="component" value="Unassembled WGS sequence"/>
</dbReference>
<feature type="chain" id="PRO_5002006126" evidence="2">
    <location>
        <begin position="21"/>
        <end position="516"/>
    </location>
</feature>
<proteinExistence type="predicted"/>
<evidence type="ECO:0000313" key="3">
    <source>
        <dbReference type="EMBL" id="KGQ04311.1"/>
    </source>
</evidence>
<protein>
    <submittedName>
        <fullName evidence="3">Uncharacterized protein</fullName>
    </submittedName>
</protein>
<evidence type="ECO:0000313" key="4">
    <source>
        <dbReference type="Proteomes" id="UP000030106"/>
    </source>
</evidence>
<evidence type="ECO:0000256" key="1">
    <source>
        <dbReference type="SAM" id="MobiDB-lite"/>
    </source>
</evidence>
<dbReference type="AlphaFoldDB" id="A0A0A2V8W8"/>
<dbReference type="EMBL" id="ANFO01001097">
    <property type="protein sequence ID" value="KGQ04311.1"/>
    <property type="molecule type" value="Genomic_DNA"/>
</dbReference>
<feature type="region of interest" description="Disordered" evidence="1">
    <location>
        <begin position="60"/>
        <end position="126"/>
    </location>
</feature>
<feature type="signal peptide" evidence="2">
    <location>
        <begin position="1"/>
        <end position="20"/>
    </location>
</feature>
<feature type="compositionally biased region" description="Polar residues" evidence="1">
    <location>
        <begin position="109"/>
        <end position="126"/>
    </location>
</feature>
<feature type="compositionally biased region" description="Polar residues" evidence="1">
    <location>
        <begin position="69"/>
        <end position="91"/>
    </location>
</feature>
<feature type="region of interest" description="Disordered" evidence="1">
    <location>
        <begin position="488"/>
        <end position="516"/>
    </location>
</feature>
<accession>A0A0A2V8W8</accession>
<reference evidence="3 4" key="1">
    <citation type="submission" date="2012-10" db="EMBL/GenBank/DDBJ databases">
        <title>Genome sequencing and analysis of entomopathogenic fungi Beauveria bassiana D1-5.</title>
        <authorList>
            <person name="Li Q."/>
            <person name="Wang L."/>
            <person name="Zhang Z."/>
            <person name="Wang Q."/>
            <person name="Ren J."/>
            <person name="Wang M."/>
            <person name="Xu W."/>
            <person name="Wang J."/>
            <person name="Lu Y."/>
            <person name="Du Q."/>
            <person name="Sun Z."/>
        </authorList>
    </citation>
    <scope>NUCLEOTIDE SEQUENCE [LARGE SCALE GENOMIC DNA]</scope>
    <source>
        <strain evidence="3 4">D1-5</strain>
    </source>
</reference>
<dbReference type="HOGENOM" id="CLU_527832_0_0_1"/>
<dbReference type="OrthoDB" id="4864891at2759"/>
<sequence>MKPHSTALVLAITVLGKCDGYGESTTTNYTSFMPSTSSTTSSFTSIEYAAYVPLTASTTTTTRTSTNTEAQSRGESSLLYTVPGSHSSGSTPRHHGSISGYAPADAAKSASTSNGPHATSCHPRTNCTTNKTAAVLIPPEGNQRSSSIGLSEVNDQSEEEALGEPAKDQEGNTLPQRFGLDALQKFLDNQPYAPWLWPRLDTPGSSRPITHSSDEFQDTVCTGDLIDQYEERRASRHLDYFCNRWQMPWQRLYASTSGRTTLFMCPFGGLRNCSLALYQAASAHLDRECGPSGTGYVHVRKLRIGRERPSWNVTFCQGISYSPLHDYRIEQSDVLVDGRPKIPLFQNGNGLEDRNGTSRGQPCHFVLNALLVEILRQLLPFLAKVMPPFLTHSLLAVHGDLVQAVHLRDRRAGIDQREHVAKFLASSADGVAGEPHCVWPAVRRDAKGSRRQPRRRQVFARRRGDNNSVACDERRRICERHADDAGLQAHKSLTPAPLTMRPSVGPAPLTIPDQRY</sequence>
<organism evidence="3 4">
    <name type="scientific">Beauveria bassiana D1-5</name>
    <dbReference type="NCBI Taxonomy" id="1245745"/>
    <lineage>
        <taxon>Eukaryota</taxon>
        <taxon>Fungi</taxon>
        <taxon>Dikarya</taxon>
        <taxon>Ascomycota</taxon>
        <taxon>Pezizomycotina</taxon>
        <taxon>Sordariomycetes</taxon>
        <taxon>Hypocreomycetidae</taxon>
        <taxon>Hypocreales</taxon>
        <taxon>Cordycipitaceae</taxon>
        <taxon>Beauveria</taxon>
    </lineage>
</organism>
<feature type="region of interest" description="Disordered" evidence="1">
    <location>
        <begin position="138"/>
        <end position="174"/>
    </location>
</feature>
<keyword evidence="2" id="KW-0732">Signal</keyword>
<evidence type="ECO:0000256" key="2">
    <source>
        <dbReference type="SAM" id="SignalP"/>
    </source>
</evidence>
<gene>
    <name evidence="3" type="ORF">BBAD15_g10465</name>
</gene>
<name>A0A0A2V8W8_BEABA</name>